<organism evidence="2 3">
    <name type="scientific">Sistotremastrum niveocremeum HHB9708</name>
    <dbReference type="NCBI Taxonomy" id="1314777"/>
    <lineage>
        <taxon>Eukaryota</taxon>
        <taxon>Fungi</taxon>
        <taxon>Dikarya</taxon>
        <taxon>Basidiomycota</taxon>
        <taxon>Agaricomycotina</taxon>
        <taxon>Agaricomycetes</taxon>
        <taxon>Sistotremastrales</taxon>
        <taxon>Sistotremastraceae</taxon>
        <taxon>Sertulicium</taxon>
        <taxon>Sertulicium niveocremeum</taxon>
    </lineage>
</organism>
<keyword evidence="1" id="KW-0472">Membrane</keyword>
<sequence>MHLSGLIFARSEDSPDNLNSLSLPSHVIEASLYGCEVALFALTVSVLRYERRKNSKNPEYVQNPMHTYLLPITATLMLLLSTIHLILNDNIVSSPNEQSLRRSINEEVLKLFTGKKSLPTDVMYALQSLLGDSFIVYRCWIFWNRSGRVILPLLFLLFSLIALTAIALIMHSYSEFSGIYFTLVLPACSLVCNTTCSGSMAFKVWRTQRRTQISLWPALMVIVETGLIYNLSLITIIVLALTGSTKAFTALYISMTPLIGIIFNLSIIHIALAKRKTYQNTPEQPSPSSEAIIVRTDASVQSSVLDISEASSSPYLETFEKPTVLSDVIVRDWTGIKAV</sequence>
<dbReference type="AlphaFoldDB" id="A0A164TCP5"/>
<dbReference type="STRING" id="1314777.A0A164TCP5"/>
<feature type="transmembrane region" description="Helical" evidence="1">
    <location>
        <begin position="247"/>
        <end position="272"/>
    </location>
</feature>
<keyword evidence="1" id="KW-0812">Transmembrane</keyword>
<gene>
    <name evidence="2" type="ORF">SISNIDRAFT_486790</name>
</gene>
<feature type="transmembrane region" description="Helical" evidence="1">
    <location>
        <begin position="122"/>
        <end position="143"/>
    </location>
</feature>
<dbReference type="EMBL" id="KV419411">
    <property type="protein sequence ID" value="KZS92259.1"/>
    <property type="molecule type" value="Genomic_DNA"/>
</dbReference>
<evidence type="ECO:0000313" key="3">
    <source>
        <dbReference type="Proteomes" id="UP000076722"/>
    </source>
</evidence>
<proteinExistence type="predicted"/>
<dbReference type="OrthoDB" id="3354175at2759"/>
<evidence type="ECO:0000256" key="1">
    <source>
        <dbReference type="SAM" id="Phobius"/>
    </source>
</evidence>
<feature type="transmembrane region" description="Helical" evidence="1">
    <location>
        <begin position="68"/>
        <end position="87"/>
    </location>
</feature>
<keyword evidence="1" id="KW-1133">Transmembrane helix</keyword>
<feature type="transmembrane region" description="Helical" evidence="1">
    <location>
        <begin position="214"/>
        <end position="241"/>
    </location>
</feature>
<feature type="transmembrane region" description="Helical" evidence="1">
    <location>
        <begin position="179"/>
        <end position="202"/>
    </location>
</feature>
<keyword evidence="3" id="KW-1185">Reference proteome</keyword>
<dbReference type="Proteomes" id="UP000076722">
    <property type="component" value="Unassembled WGS sequence"/>
</dbReference>
<evidence type="ECO:0000313" key="2">
    <source>
        <dbReference type="EMBL" id="KZS92259.1"/>
    </source>
</evidence>
<accession>A0A164TCP5</accession>
<protein>
    <submittedName>
        <fullName evidence="2">Uncharacterized protein</fullName>
    </submittedName>
</protein>
<feature type="transmembrane region" description="Helical" evidence="1">
    <location>
        <begin position="150"/>
        <end position="173"/>
    </location>
</feature>
<reference evidence="2 3" key="1">
    <citation type="journal article" date="2016" name="Mol. Biol. Evol.">
        <title>Comparative Genomics of Early-Diverging Mushroom-Forming Fungi Provides Insights into the Origins of Lignocellulose Decay Capabilities.</title>
        <authorList>
            <person name="Nagy L.G."/>
            <person name="Riley R."/>
            <person name="Tritt A."/>
            <person name="Adam C."/>
            <person name="Daum C."/>
            <person name="Floudas D."/>
            <person name="Sun H."/>
            <person name="Yadav J.S."/>
            <person name="Pangilinan J."/>
            <person name="Larsson K.H."/>
            <person name="Matsuura K."/>
            <person name="Barry K."/>
            <person name="Labutti K."/>
            <person name="Kuo R."/>
            <person name="Ohm R.A."/>
            <person name="Bhattacharya S.S."/>
            <person name="Shirouzu T."/>
            <person name="Yoshinaga Y."/>
            <person name="Martin F.M."/>
            <person name="Grigoriev I.V."/>
            <person name="Hibbett D.S."/>
        </authorList>
    </citation>
    <scope>NUCLEOTIDE SEQUENCE [LARGE SCALE GENOMIC DNA]</scope>
    <source>
        <strain evidence="2 3">HHB9708</strain>
    </source>
</reference>
<name>A0A164TCP5_9AGAM</name>
<feature type="transmembrane region" description="Helical" evidence="1">
    <location>
        <begin position="30"/>
        <end position="47"/>
    </location>
</feature>